<protein>
    <submittedName>
        <fullName evidence="2">Uncharacterized protein</fullName>
    </submittedName>
</protein>
<sequence>MNRFYGVPVITTIGALLHLKGSLYHLGQSDKSIPKTGKLLLILNHICVLKSSDSSTQNHRSALSSLLVPNSRSQSLQSASFAPKARSSPFHPPEFSHPTVPAKTLPKNPQAPAQIISPEPMYIRMWYIHTYSFNIPSKKLNTSNSRWILVTFSPNLNSRANPIVSQVNGHPNVPYLCTAVYFQRPNGSDGAR</sequence>
<evidence type="ECO:0000256" key="1">
    <source>
        <dbReference type="SAM" id="MobiDB-lite"/>
    </source>
</evidence>
<evidence type="ECO:0000313" key="2">
    <source>
        <dbReference type="EMBL" id="KAF2005260.1"/>
    </source>
</evidence>
<proteinExistence type="predicted"/>
<feature type="region of interest" description="Disordered" evidence="1">
    <location>
        <begin position="78"/>
        <end position="109"/>
    </location>
</feature>
<accession>A0A6A5WTV4</accession>
<organism evidence="2 3">
    <name type="scientific">Amniculicola lignicola CBS 123094</name>
    <dbReference type="NCBI Taxonomy" id="1392246"/>
    <lineage>
        <taxon>Eukaryota</taxon>
        <taxon>Fungi</taxon>
        <taxon>Dikarya</taxon>
        <taxon>Ascomycota</taxon>
        <taxon>Pezizomycotina</taxon>
        <taxon>Dothideomycetes</taxon>
        <taxon>Pleosporomycetidae</taxon>
        <taxon>Pleosporales</taxon>
        <taxon>Amniculicolaceae</taxon>
        <taxon>Amniculicola</taxon>
    </lineage>
</organism>
<dbReference type="AlphaFoldDB" id="A0A6A5WTV4"/>
<evidence type="ECO:0000313" key="3">
    <source>
        <dbReference type="Proteomes" id="UP000799779"/>
    </source>
</evidence>
<gene>
    <name evidence="2" type="ORF">P154DRAFT_356406</name>
</gene>
<keyword evidence="3" id="KW-1185">Reference proteome</keyword>
<dbReference type="Proteomes" id="UP000799779">
    <property type="component" value="Unassembled WGS sequence"/>
</dbReference>
<reference evidence="2" key="1">
    <citation type="journal article" date="2020" name="Stud. Mycol.">
        <title>101 Dothideomycetes genomes: a test case for predicting lifestyles and emergence of pathogens.</title>
        <authorList>
            <person name="Haridas S."/>
            <person name="Albert R."/>
            <person name="Binder M."/>
            <person name="Bloem J."/>
            <person name="Labutti K."/>
            <person name="Salamov A."/>
            <person name="Andreopoulos B."/>
            <person name="Baker S."/>
            <person name="Barry K."/>
            <person name="Bills G."/>
            <person name="Bluhm B."/>
            <person name="Cannon C."/>
            <person name="Castanera R."/>
            <person name="Culley D."/>
            <person name="Daum C."/>
            <person name="Ezra D."/>
            <person name="Gonzalez J."/>
            <person name="Henrissat B."/>
            <person name="Kuo A."/>
            <person name="Liang C."/>
            <person name="Lipzen A."/>
            <person name="Lutzoni F."/>
            <person name="Magnuson J."/>
            <person name="Mondo S."/>
            <person name="Nolan M."/>
            <person name="Ohm R."/>
            <person name="Pangilinan J."/>
            <person name="Park H.-J."/>
            <person name="Ramirez L."/>
            <person name="Alfaro M."/>
            <person name="Sun H."/>
            <person name="Tritt A."/>
            <person name="Yoshinaga Y."/>
            <person name="Zwiers L.-H."/>
            <person name="Turgeon B."/>
            <person name="Goodwin S."/>
            <person name="Spatafora J."/>
            <person name="Crous P."/>
            <person name="Grigoriev I."/>
        </authorList>
    </citation>
    <scope>NUCLEOTIDE SEQUENCE</scope>
    <source>
        <strain evidence="2">CBS 123094</strain>
    </source>
</reference>
<name>A0A6A5WTV4_9PLEO</name>
<dbReference type="EMBL" id="ML977564">
    <property type="protein sequence ID" value="KAF2005260.1"/>
    <property type="molecule type" value="Genomic_DNA"/>
</dbReference>